<feature type="transmembrane region" description="Helical" evidence="1">
    <location>
        <begin position="184"/>
        <end position="206"/>
    </location>
</feature>
<feature type="transmembrane region" description="Helical" evidence="1">
    <location>
        <begin position="383"/>
        <end position="400"/>
    </location>
</feature>
<keyword evidence="2" id="KW-0808">Transferase</keyword>
<evidence type="ECO:0000256" key="1">
    <source>
        <dbReference type="SAM" id="Phobius"/>
    </source>
</evidence>
<gene>
    <name evidence="2" type="ORF">FOE78_16430</name>
</gene>
<dbReference type="AlphaFoldDB" id="A0A516Q1I4"/>
<dbReference type="KEGG" id="mik:FOE78_16430"/>
<keyword evidence="3" id="KW-1185">Reference proteome</keyword>
<proteinExistence type="predicted"/>
<keyword evidence="1" id="KW-0812">Transmembrane</keyword>
<name>A0A516Q1I4_9ACTN</name>
<evidence type="ECO:0000313" key="3">
    <source>
        <dbReference type="Proteomes" id="UP000319263"/>
    </source>
</evidence>
<reference evidence="2 3" key="1">
    <citation type="submission" date="2019-07" db="EMBL/GenBank/DDBJ databases">
        <title>Microlunatus dokdonensis sp. nov. isolated from the rhizospheric soil of the wild plant Elymus tsukushiensis.</title>
        <authorList>
            <person name="Ghim S.-Y."/>
            <person name="Hwang Y.-J."/>
            <person name="Son J.-S."/>
            <person name="Shin J.-H."/>
        </authorList>
    </citation>
    <scope>NUCLEOTIDE SEQUENCE [LARGE SCALE GENOMIC DNA]</scope>
    <source>
        <strain evidence="2 3">KUDC0627</strain>
    </source>
</reference>
<feature type="transmembrane region" description="Helical" evidence="1">
    <location>
        <begin position="62"/>
        <end position="81"/>
    </location>
</feature>
<dbReference type="Proteomes" id="UP000319263">
    <property type="component" value="Chromosome"/>
</dbReference>
<dbReference type="RefSeq" id="WP_143987258.1">
    <property type="nucleotide sequence ID" value="NZ_CP041692.1"/>
</dbReference>
<accession>A0A516Q1I4</accession>
<sequence length="499" mass="52170">MTVGDAVPVRRAGNIALAVLGTAIVLVLLTGLLGPSAAQAKLPGGPGWLPPYALGLNPSPLLVTVLLMLAMLLSMAGLGWGMRCVARGWRPPVGRLTWAGAVATLAMIAVPPMGSTDVLFYAVYGRLTALGADPYRDTAQLLIDRGDPIGLATQGLRWTDTTSVYGPVATATQWLASVIGGSSVHATVFVLTAMCAAAYLITGMLLRRMVAGDPARQVRVALLWTINPVLLFVGVNSGHVDTLGVVFAVAALYAGGRRWWPVAGVLLGLACAVKLTFGLFVLAMVLVLFRKPRRLLIVLAGGAVVGVVGYLLVGLDAVSSTLQAGGRYSSAGPLRLLLYPLAAWLGADLGLRVIVILSWLLLVIIAVLLYRRLTATAPPGGDFVARAGLAAAALTVAWVLTAAYSLPWYDIAAWAPVALLITAGPAERLMSIRTPLLVCAYLPGAAVALPPDAQLLTDVVRNGIAPAVGMLLLIAVFWFCRPGVRQRADRAQPRSAANR</sequence>
<feature type="transmembrane region" description="Helical" evidence="1">
    <location>
        <begin position="93"/>
        <end position="110"/>
    </location>
</feature>
<dbReference type="GO" id="GO:0016758">
    <property type="term" value="F:hexosyltransferase activity"/>
    <property type="evidence" value="ECO:0007669"/>
    <property type="project" value="InterPro"/>
</dbReference>
<feature type="transmembrane region" description="Helical" evidence="1">
    <location>
        <begin position="259"/>
        <end position="288"/>
    </location>
</feature>
<feature type="transmembrane region" description="Helical" evidence="1">
    <location>
        <begin position="463"/>
        <end position="480"/>
    </location>
</feature>
<protein>
    <submittedName>
        <fullName evidence="2">Glycosyltransferase family 39 protein</fullName>
    </submittedName>
</protein>
<keyword evidence="1" id="KW-0472">Membrane</keyword>
<feature type="transmembrane region" description="Helical" evidence="1">
    <location>
        <begin position="295"/>
        <end position="313"/>
    </location>
</feature>
<feature type="transmembrane region" description="Helical" evidence="1">
    <location>
        <begin position="349"/>
        <end position="371"/>
    </location>
</feature>
<organism evidence="2 3">
    <name type="scientific">Microlunatus elymi</name>
    <dbReference type="NCBI Taxonomy" id="2596828"/>
    <lineage>
        <taxon>Bacteria</taxon>
        <taxon>Bacillati</taxon>
        <taxon>Actinomycetota</taxon>
        <taxon>Actinomycetes</taxon>
        <taxon>Propionibacteriales</taxon>
        <taxon>Propionibacteriaceae</taxon>
        <taxon>Microlunatus</taxon>
    </lineage>
</organism>
<evidence type="ECO:0000313" key="2">
    <source>
        <dbReference type="EMBL" id="QDP97297.1"/>
    </source>
</evidence>
<dbReference type="OrthoDB" id="5242303at2"/>
<dbReference type="Pfam" id="PF26314">
    <property type="entry name" value="MptA_B_family"/>
    <property type="match status" value="1"/>
</dbReference>
<dbReference type="EMBL" id="CP041692">
    <property type="protein sequence ID" value="QDP97297.1"/>
    <property type="molecule type" value="Genomic_DNA"/>
</dbReference>
<dbReference type="GO" id="GO:0005886">
    <property type="term" value="C:plasma membrane"/>
    <property type="evidence" value="ECO:0007669"/>
    <property type="project" value="UniProtKB-SubCell"/>
</dbReference>
<keyword evidence="1" id="KW-1133">Transmembrane helix</keyword>